<sequence length="150" mass="16677">MTAPVAGARSIVVERYLDHPPEKVWRALTDERLLGQWLMPGDFRPVVGHRFTLRADPVPHWNGVTEGEVLVVEPCRRLVYRWNTSGAAADGLRTVVTWTLTPTPGGVLLRMEQSGFRPQDQPNFHGATRAWQRFTGNLERLLTVPGGGAG</sequence>
<dbReference type="Gene3D" id="3.30.530.20">
    <property type="match status" value="1"/>
</dbReference>
<dbReference type="EMBL" id="AP026560">
    <property type="protein sequence ID" value="BDP42125.1"/>
    <property type="molecule type" value="Genomic_DNA"/>
</dbReference>
<keyword evidence="4" id="KW-1185">Reference proteome</keyword>
<dbReference type="Proteomes" id="UP001064971">
    <property type="component" value="Chromosome"/>
</dbReference>
<dbReference type="CDD" id="cd07814">
    <property type="entry name" value="SRPBCC_CalC_Aha1-like"/>
    <property type="match status" value="1"/>
</dbReference>
<dbReference type="InterPro" id="IPR023393">
    <property type="entry name" value="START-like_dom_sf"/>
</dbReference>
<evidence type="ECO:0000256" key="1">
    <source>
        <dbReference type="ARBA" id="ARBA00006817"/>
    </source>
</evidence>
<proteinExistence type="inferred from homology"/>
<evidence type="ECO:0000313" key="3">
    <source>
        <dbReference type="EMBL" id="BDP42125.1"/>
    </source>
</evidence>
<dbReference type="Pfam" id="PF08327">
    <property type="entry name" value="AHSA1"/>
    <property type="match status" value="1"/>
</dbReference>
<protein>
    <submittedName>
        <fullName evidence="3">Activator of HSP90 ATPase</fullName>
    </submittedName>
</protein>
<comment type="similarity">
    <text evidence="1">Belongs to the AHA1 family.</text>
</comment>
<evidence type="ECO:0000259" key="2">
    <source>
        <dbReference type="Pfam" id="PF08327"/>
    </source>
</evidence>
<dbReference type="RefSeq" id="WP_264774834.1">
    <property type="nucleotide sequence ID" value="NZ_AP026560.1"/>
</dbReference>
<organism evidence="3 4">
    <name type="scientific">Deinococcus aetherius</name>
    <dbReference type="NCBI Taxonomy" id="200252"/>
    <lineage>
        <taxon>Bacteria</taxon>
        <taxon>Thermotogati</taxon>
        <taxon>Deinococcota</taxon>
        <taxon>Deinococci</taxon>
        <taxon>Deinococcales</taxon>
        <taxon>Deinococcaceae</taxon>
        <taxon>Deinococcus</taxon>
    </lineage>
</organism>
<name>A0ABN6RFI2_9DEIO</name>
<reference evidence="3" key="1">
    <citation type="submission" date="2022-07" db="EMBL/GenBank/DDBJ databases">
        <title>Complete Genome Sequence of the Radioresistant Bacterium Deinococcus aetherius ST0316, Isolated from the Air Dust collected in Lower Stratosphere above Japan.</title>
        <authorList>
            <person name="Satoh K."/>
            <person name="Hagiwara K."/>
            <person name="Katsumata K."/>
            <person name="Kubo A."/>
            <person name="Yokobori S."/>
            <person name="Yamagishi A."/>
            <person name="Oono Y."/>
            <person name="Narumi I."/>
        </authorList>
    </citation>
    <scope>NUCLEOTIDE SEQUENCE</scope>
    <source>
        <strain evidence="3">ST0316</strain>
    </source>
</reference>
<accession>A0ABN6RFI2</accession>
<feature type="domain" description="Activator of Hsp90 ATPase homologue 1/2-like C-terminal" evidence="2">
    <location>
        <begin position="18"/>
        <end position="142"/>
    </location>
</feature>
<dbReference type="InterPro" id="IPR013538">
    <property type="entry name" value="ASHA1/2-like_C"/>
</dbReference>
<gene>
    <name evidence="3" type="ORF">DAETH_20940</name>
</gene>
<evidence type="ECO:0000313" key="4">
    <source>
        <dbReference type="Proteomes" id="UP001064971"/>
    </source>
</evidence>
<dbReference type="SUPFAM" id="SSF55961">
    <property type="entry name" value="Bet v1-like"/>
    <property type="match status" value="1"/>
</dbReference>